<keyword evidence="5 9" id="KW-0560">Oxidoreductase</keyword>
<comment type="similarity">
    <text evidence="2 9">Belongs to the cytochrome P450 family.</text>
</comment>
<organism evidence="10 11">
    <name type="scientific">Decorospora gaudefroyi</name>
    <dbReference type="NCBI Taxonomy" id="184978"/>
    <lineage>
        <taxon>Eukaryota</taxon>
        <taxon>Fungi</taxon>
        <taxon>Dikarya</taxon>
        <taxon>Ascomycota</taxon>
        <taxon>Pezizomycotina</taxon>
        <taxon>Dothideomycetes</taxon>
        <taxon>Pleosporomycetidae</taxon>
        <taxon>Pleosporales</taxon>
        <taxon>Pleosporineae</taxon>
        <taxon>Pleosporaceae</taxon>
        <taxon>Decorospora</taxon>
    </lineage>
</organism>
<dbReference type="InterPro" id="IPR036396">
    <property type="entry name" value="Cyt_P450_sf"/>
</dbReference>
<evidence type="ECO:0000256" key="4">
    <source>
        <dbReference type="ARBA" id="ARBA00022723"/>
    </source>
</evidence>
<evidence type="ECO:0000256" key="2">
    <source>
        <dbReference type="ARBA" id="ARBA00010617"/>
    </source>
</evidence>
<accession>A0A6A5KHX7</accession>
<dbReference type="PROSITE" id="PS00086">
    <property type="entry name" value="CYTOCHROME_P450"/>
    <property type="match status" value="1"/>
</dbReference>
<evidence type="ECO:0000256" key="9">
    <source>
        <dbReference type="RuleBase" id="RU000461"/>
    </source>
</evidence>
<keyword evidence="6 8" id="KW-0408">Iron</keyword>
<dbReference type="PRINTS" id="PR00385">
    <property type="entry name" value="P450"/>
</dbReference>
<dbReference type="PANTHER" id="PTHR24287:SF1">
    <property type="entry name" value="P450, PUTATIVE (EUROFUNG)-RELATED"/>
    <property type="match status" value="1"/>
</dbReference>
<dbReference type="GO" id="GO:0020037">
    <property type="term" value="F:heme binding"/>
    <property type="evidence" value="ECO:0007669"/>
    <property type="project" value="InterPro"/>
</dbReference>
<evidence type="ECO:0000256" key="5">
    <source>
        <dbReference type="ARBA" id="ARBA00023002"/>
    </source>
</evidence>
<dbReference type="PRINTS" id="PR00463">
    <property type="entry name" value="EP450I"/>
</dbReference>
<dbReference type="AlphaFoldDB" id="A0A6A5KHX7"/>
<evidence type="ECO:0000256" key="3">
    <source>
        <dbReference type="ARBA" id="ARBA00022617"/>
    </source>
</evidence>
<evidence type="ECO:0000313" key="11">
    <source>
        <dbReference type="Proteomes" id="UP000800040"/>
    </source>
</evidence>
<comment type="cofactor">
    <cofactor evidence="1 8">
        <name>heme</name>
        <dbReference type="ChEBI" id="CHEBI:30413"/>
    </cofactor>
</comment>
<dbReference type="GO" id="GO:0016705">
    <property type="term" value="F:oxidoreductase activity, acting on paired donors, with incorporation or reduction of molecular oxygen"/>
    <property type="evidence" value="ECO:0007669"/>
    <property type="project" value="InterPro"/>
</dbReference>
<dbReference type="GO" id="GO:0004497">
    <property type="term" value="F:monooxygenase activity"/>
    <property type="evidence" value="ECO:0007669"/>
    <property type="project" value="UniProtKB-KW"/>
</dbReference>
<evidence type="ECO:0000256" key="6">
    <source>
        <dbReference type="ARBA" id="ARBA00023004"/>
    </source>
</evidence>
<dbReference type="InterPro" id="IPR047146">
    <property type="entry name" value="Cyt_P450_E_CYP52_fungi"/>
</dbReference>
<dbReference type="SUPFAM" id="SSF48264">
    <property type="entry name" value="Cytochrome P450"/>
    <property type="match status" value="1"/>
</dbReference>
<dbReference type="OrthoDB" id="1470350at2759"/>
<protein>
    <submittedName>
        <fullName evidence="10">Cytochrome P450</fullName>
    </submittedName>
</protein>
<gene>
    <name evidence="10" type="ORF">BDW02DRAFT_599410</name>
</gene>
<feature type="binding site" description="axial binding residue" evidence="8">
    <location>
        <position position="360"/>
    </location>
    <ligand>
        <name>heme</name>
        <dbReference type="ChEBI" id="CHEBI:30413"/>
    </ligand>
    <ligandPart>
        <name>Fe</name>
        <dbReference type="ChEBI" id="CHEBI:18248"/>
    </ligandPart>
</feature>
<dbReference type="EMBL" id="ML975326">
    <property type="protein sequence ID" value="KAF1833033.1"/>
    <property type="molecule type" value="Genomic_DNA"/>
</dbReference>
<dbReference type="Gene3D" id="1.10.630.10">
    <property type="entry name" value="Cytochrome P450"/>
    <property type="match status" value="1"/>
</dbReference>
<evidence type="ECO:0000313" key="10">
    <source>
        <dbReference type="EMBL" id="KAF1833033.1"/>
    </source>
</evidence>
<evidence type="ECO:0000256" key="1">
    <source>
        <dbReference type="ARBA" id="ARBA00001971"/>
    </source>
</evidence>
<proteinExistence type="inferred from homology"/>
<dbReference type="InterPro" id="IPR001128">
    <property type="entry name" value="Cyt_P450"/>
</dbReference>
<keyword evidence="7 9" id="KW-0503">Monooxygenase</keyword>
<dbReference type="PANTHER" id="PTHR24287">
    <property type="entry name" value="P450, PUTATIVE (EUROFUNG)-RELATED"/>
    <property type="match status" value="1"/>
</dbReference>
<evidence type="ECO:0000256" key="8">
    <source>
        <dbReference type="PIRSR" id="PIRSR602401-1"/>
    </source>
</evidence>
<reference evidence="10" key="1">
    <citation type="submission" date="2020-01" db="EMBL/GenBank/DDBJ databases">
        <authorList>
            <consortium name="DOE Joint Genome Institute"/>
            <person name="Haridas S."/>
            <person name="Albert R."/>
            <person name="Binder M."/>
            <person name="Bloem J."/>
            <person name="Labutti K."/>
            <person name="Salamov A."/>
            <person name="Andreopoulos B."/>
            <person name="Baker S.E."/>
            <person name="Barry K."/>
            <person name="Bills G."/>
            <person name="Bluhm B.H."/>
            <person name="Cannon C."/>
            <person name="Castanera R."/>
            <person name="Culley D.E."/>
            <person name="Daum C."/>
            <person name="Ezra D."/>
            <person name="Gonzalez J.B."/>
            <person name="Henrissat B."/>
            <person name="Kuo A."/>
            <person name="Liang C."/>
            <person name="Lipzen A."/>
            <person name="Lutzoni F."/>
            <person name="Magnuson J."/>
            <person name="Mondo S."/>
            <person name="Nolan M."/>
            <person name="Ohm R."/>
            <person name="Pangilinan J."/>
            <person name="Park H.-J."/>
            <person name="Ramirez L."/>
            <person name="Alfaro M."/>
            <person name="Sun H."/>
            <person name="Tritt A."/>
            <person name="Yoshinaga Y."/>
            <person name="Zwiers L.-H."/>
            <person name="Turgeon B.G."/>
            <person name="Goodwin S.B."/>
            <person name="Spatafora J.W."/>
            <person name="Crous P.W."/>
            <person name="Grigoriev I.V."/>
        </authorList>
    </citation>
    <scope>NUCLEOTIDE SEQUENCE</scope>
    <source>
        <strain evidence="10">P77</strain>
    </source>
</reference>
<dbReference type="Pfam" id="PF00067">
    <property type="entry name" value="p450"/>
    <property type="match status" value="1"/>
</dbReference>
<keyword evidence="11" id="KW-1185">Reference proteome</keyword>
<dbReference type="InterPro" id="IPR017972">
    <property type="entry name" value="Cyt_P450_CS"/>
</dbReference>
<evidence type="ECO:0000256" key="7">
    <source>
        <dbReference type="ARBA" id="ARBA00023033"/>
    </source>
</evidence>
<name>A0A6A5KHX7_9PLEO</name>
<sequence>MHLEIATAEQYNCKPVQPYVPYKWPLALDLLKRNYEILFSDHTLEGLTPYFNIAKTCCIHTFGVTGYFTTDPENVEAILSTKFEDWGLGSRRLAIHSLLGEGYLFARWASMETISRADPTPVQAAVDGRVDLKPLMFEYTLNTTTALLFGEPHSSMTKEKACRAVRDWATFFATKAIKYKDEHGEEAAAKKYPFIIDLWKEMHEFDLVRDQLLHVLVAGRDSTASLLCWTFFHLVRNRTVLERLQRQIAAVPNQGDVTREQIQKLRFLRFAIVSLIAYESPFREQNHRTTSGGGPDGNSPVLMPKGAGIVWSVYHLHRLESIYGPDSRMFRPERWESGELIKKARPGAGYVDFNGGPRICLGKDYALMEASYAIIRILQTYPDIRIASGVPNEPVGAEKQTYTIGIYPLNGVHVNLY</sequence>
<dbReference type="GO" id="GO:0005506">
    <property type="term" value="F:iron ion binding"/>
    <property type="evidence" value="ECO:0007669"/>
    <property type="project" value="InterPro"/>
</dbReference>
<keyword evidence="3 8" id="KW-0349">Heme</keyword>
<dbReference type="InterPro" id="IPR002401">
    <property type="entry name" value="Cyt_P450_E_grp-I"/>
</dbReference>
<keyword evidence="4 8" id="KW-0479">Metal-binding</keyword>
<dbReference type="Proteomes" id="UP000800040">
    <property type="component" value="Unassembled WGS sequence"/>
</dbReference>